<accession>A0A6I4VU80</accession>
<comment type="caution">
    <text evidence="1">The sequence shown here is derived from an EMBL/GenBank/DDBJ whole genome shotgun (WGS) entry which is preliminary data.</text>
</comment>
<dbReference type="InterPro" id="IPR014198">
    <property type="entry name" value="Spore_III_AB"/>
</dbReference>
<name>A0A6I4VU80_9BACL</name>
<dbReference type="Proteomes" id="UP000430692">
    <property type="component" value="Unassembled WGS sequence"/>
</dbReference>
<dbReference type="RefSeq" id="WP_160802472.1">
    <property type="nucleotide sequence ID" value="NZ_WUUL01000011.1"/>
</dbReference>
<dbReference type="EMBL" id="WUUL01000011">
    <property type="protein sequence ID" value="MXQ55127.1"/>
    <property type="molecule type" value="Genomic_DNA"/>
</dbReference>
<evidence type="ECO:0000313" key="1">
    <source>
        <dbReference type="EMBL" id="MXQ55127.1"/>
    </source>
</evidence>
<organism evidence="1 2">
    <name type="scientific">Shimazuella alba</name>
    <dbReference type="NCBI Taxonomy" id="2690964"/>
    <lineage>
        <taxon>Bacteria</taxon>
        <taxon>Bacillati</taxon>
        <taxon>Bacillota</taxon>
        <taxon>Bacilli</taxon>
        <taxon>Bacillales</taxon>
        <taxon>Thermoactinomycetaceae</taxon>
        <taxon>Shimazuella</taxon>
    </lineage>
</organism>
<dbReference type="NCBIfam" id="TIGR02833">
    <property type="entry name" value="spore_III_AB"/>
    <property type="match status" value="1"/>
</dbReference>
<gene>
    <name evidence="1" type="primary">spoIIIAB</name>
    <name evidence="1" type="ORF">GSM42_15675</name>
</gene>
<proteinExistence type="predicted"/>
<evidence type="ECO:0000313" key="2">
    <source>
        <dbReference type="Proteomes" id="UP000430692"/>
    </source>
</evidence>
<reference evidence="1 2" key="1">
    <citation type="submission" date="2019-12" db="EMBL/GenBank/DDBJ databases">
        <title>Whole-genome analyses of novel actinobacteria.</title>
        <authorList>
            <person name="Sahin N."/>
            <person name="Saygin H."/>
        </authorList>
    </citation>
    <scope>NUCLEOTIDE SEQUENCE [LARGE SCALE GENOMIC DNA]</scope>
    <source>
        <strain evidence="1 2">KC615</strain>
    </source>
</reference>
<dbReference type="Pfam" id="PF09548">
    <property type="entry name" value="Spore_III_AB"/>
    <property type="match status" value="1"/>
</dbReference>
<dbReference type="PIRSF" id="PIRSF021435">
    <property type="entry name" value="SpoIIIAB"/>
    <property type="match status" value="1"/>
</dbReference>
<dbReference type="AlphaFoldDB" id="A0A6I4VU80"/>
<sequence length="172" mass="19382">MLKLVGCILLLFATTGIGFILAGKLAARPKQIRRLISALSILETEIHYSSRNLSTACSHIGDRDIEMISELFRQMALRLTTMDGAATYECLKLAVQDWWPTSAMKTSEKEVFLQFCKTLGNSDRSDQLTHLALAKQNLQVEEQKAREEQFQYEKMVRTLGVLAGALLIILLY</sequence>
<protein>
    <submittedName>
        <fullName evidence="1">Stage III sporulation protein AB</fullName>
    </submittedName>
</protein>
<keyword evidence="2" id="KW-1185">Reference proteome</keyword>